<dbReference type="FunFam" id="3.15.10.30:FF:000001">
    <property type="entry name" value="Takeout-like protein 1"/>
    <property type="match status" value="1"/>
</dbReference>
<comment type="caution">
    <text evidence="5">The sequence shown here is derived from an EMBL/GenBank/DDBJ whole genome shotgun (WGS) entry which is preliminary data.</text>
</comment>
<dbReference type="PANTHER" id="PTHR11008">
    <property type="entry name" value="PROTEIN TAKEOUT-LIKE PROTEIN"/>
    <property type="match status" value="1"/>
</dbReference>
<evidence type="ECO:0000256" key="1">
    <source>
        <dbReference type="ARBA" id="ARBA00022729"/>
    </source>
</evidence>
<comment type="similarity">
    <text evidence="3">Belongs to the TO family.</text>
</comment>
<dbReference type="EMBL" id="JARQZJ010000061">
    <property type="protein sequence ID" value="KAK9879078.1"/>
    <property type="molecule type" value="Genomic_DNA"/>
</dbReference>
<protein>
    <submittedName>
        <fullName evidence="5">Uncharacterized protein</fullName>
    </submittedName>
</protein>
<reference evidence="5 6" key="1">
    <citation type="submission" date="2023-03" db="EMBL/GenBank/DDBJ databases">
        <title>Genome insight into feeding habits of ladybird beetles.</title>
        <authorList>
            <person name="Li H.-S."/>
            <person name="Huang Y.-H."/>
            <person name="Pang H."/>
        </authorList>
    </citation>
    <scope>NUCLEOTIDE SEQUENCE [LARGE SCALE GENOMIC DNA]</scope>
    <source>
        <strain evidence="5">SYSU_2023b</strain>
        <tissue evidence="5">Whole body</tissue>
    </source>
</reference>
<keyword evidence="6" id="KW-1185">Reference proteome</keyword>
<feature type="signal peptide" evidence="4">
    <location>
        <begin position="1"/>
        <end position="20"/>
    </location>
</feature>
<dbReference type="Gene3D" id="3.15.10.30">
    <property type="entry name" value="Haemolymph juvenile hormone binding protein"/>
    <property type="match status" value="1"/>
</dbReference>
<dbReference type="GO" id="GO:0005615">
    <property type="term" value="C:extracellular space"/>
    <property type="evidence" value="ECO:0007669"/>
    <property type="project" value="TreeGrafter"/>
</dbReference>
<evidence type="ECO:0000313" key="5">
    <source>
        <dbReference type="EMBL" id="KAK9879078.1"/>
    </source>
</evidence>
<dbReference type="Pfam" id="PF06585">
    <property type="entry name" value="JHBP"/>
    <property type="match status" value="1"/>
</dbReference>
<accession>A0AAW1UEN6</accession>
<keyword evidence="2" id="KW-0090">Biological rhythms</keyword>
<dbReference type="InterPro" id="IPR038606">
    <property type="entry name" value="To_sf"/>
</dbReference>
<dbReference type="Proteomes" id="UP001431783">
    <property type="component" value="Unassembled WGS sequence"/>
</dbReference>
<dbReference type="InterPro" id="IPR010562">
    <property type="entry name" value="Haemolymph_juvenile_hormone-bd"/>
</dbReference>
<gene>
    <name evidence="5" type="ORF">WA026_003892</name>
</gene>
<dbReference type="PANTHER" id="PTHR11008:SF32">
    <property type="entry name" value="CIRCADIAN CLOCK-CONTROLLED PROTEIN DAYWAKE-RELATED"/>
    <property type="match status" value="1"/>
</dbReference>
<evidence type="ECO:0000256" key="4">
    <source>
        <dbReference type="SAM" id="SignalP"/>
    </source>
</evidence>
<proteinExistence type="inferred from homology"/>
<evidence type="ECO:0000256" key="3">
    <source>
        <dbReference type="ARBA" id="ARBA00060902"/>
    </source>
</evidence>
<name>A0AAW1UEN6_9CUCU</name>
<sequence length="244" mass="27557">MMFSILFSICLLIVFPAIGGQLPPYLKPCQLKSPDFTKCAIKNANSAIPSLLGGVKEFDVPSFTPLRIPLVQFSSGDLFLNGTDLVLTGFPDFTVTNFLFDPEKRLMGLDLKNPKLEIDLQININGKIGSLRIEGNGPAKFILYAANYMYRLNYTTKQKKGKTHAIFEKDDFEIKPENLHIHIDNLFNGNKLLGDNMNKVLNENWPEVLKELRPVISEVVGSIIRRMLVNLFRKVPLEELLIGY</sequence>
<dbReference type="GO" id="GO:0007623">
    <property type="term" value="P:circadian rhythm"/>
    <property type="evidence" value="ECO:0007669"/>
    <property type="project" value="UniProtKB-ARBA"/>
</dbReference>
<evidence type="ECO:0000256" key="2">
    <source>
        <dbReference type="ARBA" id="ARBA00023108"/>
    </source>
</evidence>
<evidence type="ECO:0000313" key="6">
    <source>
        <dbReference type="Proteomes" id="UP001431783"/>
    </source>
</evidence>
<dbReference type="SMART" id="SM00700">
    <property type="entry name" value="JHBP"/>
    <property type="match status" value="1"/>
</dbReference>
<keyword evidence="1 4" id="KW-0732">Signal</keyword>
<dbReference type="AlphaFoldDB" id="A0AAW1UEN6"/>
<feature type="chain" id="PRO_5043788757" evidence="4">
    <location>
        <begin position="21"/>
        <end position="244"/>
    </location>
</feature>
<organism evidence="5 6">
    <name type="scientific">Henosepilachna vigintioctopunctata</name>
    <dbReference type="NCBI Taxonomy" id="420089"/>
    <lineage>
        <taxon>Eukaryota</taxon>
        <taxon>Metazoa</taxon>
        <taxon>Ecdysozoa</taxon>
        <taxon>Arthropoda</taxon>
        <taxon>Hexapoda</taxon>
        <taxon>Insecta</taxon>
        <taxon>Pterygota</taxon>
        <taxon>Neoptera</taxon>
        <taxon>Endopterygota</taxon>
        <taxon>Coleoptera</taxon>
        <taxon>Polyphaga</taxon>
        <taxon>Cucujiformia</taxon>
        <taxon>Coccinelloidea</taxon>
        <taxon>Coccinellidae</taxon>
        <taxon>Epilachninae</taxon>
        <taxon>Epilachnini</taxon>
        <taxon>Henosepilachna</taxon>
    </lineage>
</organism>